<dbReference type="PANTHER" id="PTHR48208:SF2">
    <property type="entry name" value="CENTROMERE PROTEIN I"/>
    <property type="match status" value="1"/>
</dbReference>
<evidence type="ECO:0000256" key="5">
    <source>
        <dbReference type="ARBA" id="ARBA00023242"/>
    </source>
</evidence>
<evidence type="ECO:0000256" key="4">
    <source>
        <dbReference type="ARBA" id="ARBA00022454"/>
    </source>
</evidence>
<organism evidence="7 8">
    <name type="scientific">Diplocarpon coronariae</name>
    <dbReference type="NCBI Taxonomy" id="2795749"/>
    <lineage>
        <taxon>Eukaryota</taxon>
        <taxon>Fungi</taxon>
        <taxon>Dikarya</taxon>
        <taxon>Ascomycota</taxon>
        <taxon>Pezizomycotina</taxon>
        <taxon>Leotiomycetes</taxon>
        <taxon>Helotiales</taxon>
        <taxon>Drepanopezizaceae</taxon>
        <taxon>Diplocarpon</taxon>
    </lineage>
</organism>
<sequence>MARSHEPDDGIFELVAVLQKESNKKAKQRSVKIASITEKVTAKAYSDGLSNATLDKLVDIITTPNELDQSSLGGLIRNLYPVTRVPDTIVVKVVASLGHGSAYPSYSAQAALLKWLVMVYDVLANQKILSQLYSLFFNLLDNTALRPQLCHVLSLATRRKHVRPFRIQFLMELIRQAGNEPPLVGLLRVYKDYYPDVIVGEAASGRASAFTHPNPEWRQRLGEIQELHLQRTQDGLPAEKRTFRVARKSAVTGARLSVLPQVYTSHAQESSVTLEEIEGAHEFVQKLEKIEPPNQLVAVINDPLLQRFLQLRFCDDDSRRIDSWLLAFFDDQLQTPETGERLVLEMLIAVRGYTRHTKTLPTACLKYLKSMMPSWNGTTGREVILDLLVYIPPESFEDLYISTLRPLEDALLEDGTTSSQLALLSFYGELIRRWMVFLLSRPQQNQALGAAATTALTNHASNLAVNIIQTSTVVQTLSTILDFYETTAALIAHASLKSIARITIPPGEVVYSLLFTSSLSIISRLCDILALYKRAFELAMASKTSNSSGSGQQSYHKDYVNQFNGFLMDVCNCFWRSRAFNATDPNALGCLLSPTVTQALSKYVSDLDPALSISSLFSFSYSPLFSLFALSYVRELEDNAEDEISRRHAGPVTQSSLKQLENDGGLGLVWPDYKLGVMTYMERHGIAGVGELMYNTMKHLMTARENKGQA</sequence>
<evidence type="ECO:0000313" key="7">
    <source>
        <dbReference type="EMBL" id="OWP00465.1"/>
    </source>
</evidence>
<dbReference type="STRING" id="503106.A0A218YZJ2"/>
<dbReference type="GO" id="GO:0000939">
    <property type="term" value="C:inner kinetochore"/>
    <property type="evidence" value="ECO:0007669"/>
    <property type="project" value="TreeGrafter"/>
</dbReference>
<dbReference type="GO" id="GO:0005634">
    <property type="term" value="C:nucleus"/>
    <property type="evidence" value="ECO:0007669"/>
    <property type="project" value="UniProtKB-SubCell"/>
</dbReference>
<evidence type="ECO:0000256" key="6">
    <source>
        <dbReference type="ARBA" id="ARBA00023328"/>
    </source>
</evidence>
<dbReference type="InterPro" id="IPR012485">
    <property type="entry name" value="CENP-I"/>
</dbReference>
<dbReference type="PANTHER" id="PTHR48208">
    <property type="entry name" value="CENTROMERE PROTEIN I"/>
    <property type="match status" value="1"/>
</dbReference>
<name>A0A218YZJ2_9HELO</name>
<dbReference type="AlphaFoldDB" id="A0A218YZJ2"/>
<evidence type="ECO:0008006" key="9">
    <source>
        <dbReference type="Google" id="ProtNLM"/>
    </source>
</evidence>
<dbReference type="EMBL" id="MZNU01000322">
    <property type="protein sequence ID" value="OWP00465.1"/>
    <property type="molecule type" value="Genomic_DNA"/>
</dbReference>
<dbReference type="CDD" id="cd22647">
    <property type="entry name" value="CTF3_NTD_HEAT"/>
    <property type="match status" value="1"/>
</dbReference>
<keyword evidence="6" id="KW-0137">Centromere</keyword>
<comment type="subcellular location">
    <subcellularLocation>
        <location evidence="2">Chromosome</location>
        <location evidence="2">Centromere</location>
    </subcellularLocation>
    <subcellularLocation>
        <location evidence="1">Nucleus</location>
    </subcellularLocation>
</comment>
<dbReference type="Pfam" id="PF07778">
    <property type="entry name" value="CENP-I"/>
    <property type="match status" value="1"/>
</dbReference>
<evidence type="ECO:0000313" key="8">
    <source>
        <dbReference type="Proteomes" id="UP000242519"/>
    </source>
</evidence>
<proteinExistence type="inferred from homology"/>
<evidence type="ECO:0000256" key="3">
    <source>
        <dbReference type="ARBA" id="ARBA00005470"/>
    </source>
</evidence>
<comment type="similarity">
    <text evidence="3">Belongs to the CENP-I/CTF3 family.</text>
</comment>
<reference evidence="7 8" key="1">
    <citation type="submission" date="2017-04" db="EMBL/GenBank/DDBJ databases">
        <title>Draft genome sequence of Marssonina coronaria NL1: causal agent of apple blotch.</title>
        <authorList>
            <person name="Cheng Q."/>
        </authorList>
    </citation>
    <scope>NUCLEOTIDE SEQUENCE [LARGE SCALE GENOMIC DNA]</scope>
    <source>
        <strain evidence="7 8">NL1</strain>
    </source>
</reference>
<evidence type="ECO:0000256" key="2">
    <source>
        <dbReference type="ARBA" id="ARBA00004584"/>
    </source>
</evidence>
<dbReference type="Proteomes" id="UP000242519">
    <property type="component" value="Unassembled WGS sequence"/>
</dbReference>
<keyword evidence="4" id="KW-0158">Chromosome</keyword>
<keyword evidence="8" id="KW-1185">Reference proteome</keyword>
<dbReference type="GO" id="GO:0000070">
    <property type="term" value="P:mitotic sister chromatid segregation"/>
    <property type="evidence" value="ECO:0007669"/>
    <property type="project" value="TreeGrafter"/>
</dbReference>
<protein>
    <recommendedName>
        <fullName evidence="9">Mis6 domain-containing protein</fullName>
    </recommendedName>
</protein>
<keyword evidence="5" id="KW-0539">Nucleus</keyword>
<dbReference type="OrthoDB" id="6347512at2759"/>
<dbReference type="GO" id="GO:0034080">
    <property type="term" value="P:CENP-A containing chromatin assembly"/>
    <property type="evidence" value="ECO:0007669"/>
    <property type="project" value="TreeGrafter"/>
</dbReference>
<comment type="caution">
    <text evidence="7">The sequence shown here is derived from an EMBL/GenBank/DDBJ whole genome shotgun (WGS) entry which is preliminary data.</text>
</comment>
<evidence type="ECO:0000256" key="1">
    <source>
        <dbReference type="ARBA" id="ARBA00004123"/>
    </source>
</evidence>
<dbReference type="InParanoid" id="A0A218YZJ2"/>
<gene>
    <name evidence="7" type="ORF">B2J93_776</name>
</gene>
<accession>A0A218YZJ2</accession>